<evidence type="ECO:0000313" key="1">
    <source>
        <dbReference type="EMBL" id="KAK3596330.1"/>
    </source>
</evidence>
<reference evidence="1" key="2">
    <citation type="journal article" date="2021" name="Genome Biol. Evol.">
        <title>Developing a high-quality reference genome for a parasitic bivalve with doubly uniparental inheritance (Bivalvia: Unionida).</title>
        <authorList>
            <person name="Smith C.H."/>
        </authorList>
    </citation>
    <scope>NUCLEOTIDE SEQUENCE</scope>
    <source>
        <strain evidence="1">CHS0354</strain>
        <tissue evidence="1">Mantle</tissue>
    </source>
</reference>
<evidence type="ECO:0000313" key="2">
    <source>
        <dbReference type="Proteomes" id="UP001195483"/>
    </source>
</evidence>
<protein>
    <submittedName>
        <fullName evidence="1">Uncharacterized protein</fullName>
    </submittedName>
</protein>
<reference evidence="1" key="3">
    <citation type="submission" date="2023-05" db="EMBL/GenBank/DDBJ databases">
        <authorList>
            <person name="Smith C.H."/>
        </authorList>
    </citation>
    <scope>NUCLEOTIDE SEQUENCE</scope>
    <source>
        <strain evidence="1">CHS0354</strain>
        <tissue evidence="1">Mantle</tissue>
    </source>
</reference>
<comment type="caution">
    <text evidence="1">The sequence shown here is derived from an EMBL/GenBank/DDBJ whole genome shotgun (WGS) entry which is preliminary data.</text>
</comment>
<keyword evidence="2" id="KW-1185">Reference proteome</keyword>
<name>A0AAE0SQL7_9BIVA</name>
<dbReference type="EMBL" id="JAEAOA010000358">
    <property type="protein sequence ID" value="KAK3596330.1"/>
    <property type="molecule type" value="Genomic_DNA"/>
</dbReference>
<gene>
    <name evidence="1" type="ORF">CHS0354_004887</name>
</gene>
<proteinExistence type="predicted"/>
<organism evidence="1 2">
    <name type="scientific">Potamilus streckersoni</name>
    <dbReference type="NCBI Taxonomy" id="2493646"/>
    <lineage>
        <taxon>Eukaryota</taxon>
        <taxon>Metazoa</taxon>
        <taxon>Spiralia</taxon>
        <taxon>Lophotrochozoa</taxon>
        <taxon>Mollusca</taxon>
        <taxon>Bivalvia</taxon>
        <taxon>Autobranchia</taxon>
        <taxon>Heteroconchia</taxon>
        <taxon>Palaeoheterodonta</taxon>
        <taxon>Unionida</taxon>
        <taxon>Unionoidea</taxon>
        <taxon>Unionidae</taxon>
        <taxon>Ambleminae</taxon>
        <taxon>Lampsilini</taxon>
        <taxon>Potamilus</taxon>
    </lineage>
</organism>
<dbReference type="Proteomes" id="UP001195483">
    <property type="component" value="Unassembled WGS sequence"/>
</dbReference>
<sequence length="224" mass="24838">MGHVTSGEVTYVENGRSITVFCDFHGDYGYSFLSKAAISSLTSLDYVCQYKQEAMVRVLRPGGIQRESVLKQLHRYQAVYSLSFFLNRYDGYNAPLNRLQPYLYLAFLPISMANVKGTVQGYSANGVDFNFTSSDGNPNSYFVFFAGNQGFSISRLLNSSMINGWITAAQDITTDRYLPATTQKNKGYFMPFEVHFGGSGGLITSNTITHVEGAAVGCRFDKDT</sequence>
<reference evidence="1" key="1">
    <citation type="journal article" date="2021" name="Genome Biol. Evol.">
        <title>A High-Quality Reference Genome for a Parasitic Bivalve with Doubly Uniparental Inheritance (Bivalvia: Unionida).</title>
        <authorList>
            <person name="Smith C.H."/>
        </authorList>
    </citation>
    <scope>NUCLEOTIDE SEQUENCE</scope>
    <source>
        <strain evidence="1">CHS0354</strain>
    </source>
</reference>
<accession>A0AAE0SQL7</accession>
<dbReference type="AlphaFoldDB" id="A0AAE0SQL7"/>